<evidence type="ECO:0000313" key="2">
    <source>
        <dbReference type="Proteomes" id="UP000596827"/>
    </source>
</evidence>
<sequence>MSPISPETVNVDGLIDRVVAAVDKDWLAPASHRNIIVLALWDRPDLVAGADVPGVSRLAAAVTSAARRGKASALNEMAHAVETLRFSRGAMAEVEAALEELLRGAIAMPQALRRVIECYAAEVTSNPG</sequence>
<accession>A0A923M5N3</accession>
<keyword evidence="2" id="KW-1185">Reference proteome</keyword>
<reference evidence="1" key="1">
    <citation type="submission" date="2020-08" db="EMBL/GenBank/DDBJ databases">
        <title>Ramlibacter sp. GTP1 16S ribosomal RNA gene genome sequencing and assembly.</title>
        <authorList>
            <person name="Kang M."/>
        </authorList>
    </citation>
    <scope>NUCLEOTIDE SEQUENCE</scope>
    <source>
        <strain evidence="1">GTP1</strain>
    </source>
</reference>
<protein>
    <submittedName>
        <fullName evidence="1">Uncharacterized protein</fullName>
    </submittedName>
</protein>
<dbReference type="EMBL" id="JACORU010000002">
    <property type="protein sequence ID" value="MBC5764400.1"/>
    <property type="molecule type" value="Genomic_DNA"/>
</dbReference>
<comment type="caution">
    <text evidence="1">The sequence shown here is derived from an EMBL/GenBank/DDBJ whole genome shotgun (WGS) entry which is preliminary data.</text>
</comment>
<name>A0A923M5N3_9BURK</name>
<dbReference type="RefSeq" id="WP_187080871.1">
    <property type="nucleotide sequence ID" value="NZ_JACORU010000002.1"/>
</dbReference>
<gene>
    <name evidence="1" type="ORF">H8R02_08065</name>
</gene>
<evidence type="ECO:0000313" key="1">
    <source>
        <dbReference type="EMBL" id="MBC5764400.1"/>
    </source>
</evidence>
<proteinExistence type="predicted"/>
<organism evidence="1 2">
    <name type="scientific">Ramlibacter albus</name>
    <dbReference type="NCBI Taxonomy" id="2079448"/>
    <lineage>
        <taxon>Bacteria</taxon>
        <taxon>Pseudomonadati</taxon>
        <taxon>Pseudomonadota</taxon>
        <taxon>Betaproteobacteria</taxon>
        <taxon>Burkholderiales</taxon>
        <taxon>Comamonadaceae</taxon>
        <taxon>Ramlibacter</taxon>
    </lineage>
</organism>
<dbReference type="AlphaFoldDB" id="A0A923M5N3"/>
<dbReference type="Proteomes" id="UP000596827">
    <property type="component" value="Unassembled WGS sequence"/>
</dbReference>